<feature type="transmembrane region" description="Helical" evidence="1">
    <location>
        <begin position="36"/>
        <end position="56"/>
    </location>
</feature>
<evidence type="ECO:0000313" key="3">
    <source>
        <dbReference type="Proteomes" id="UP000305238"/>
    </source>
</evidence>
<gene>
    <name evidence="2" type="ORF">ETD96_23220</name>
</gene>
<name>A0A5S4GR30_9ACTN</name>
<dbReference type="RefSeq" id="WP_138638584.1">
    <property type="nucleotide sequence ID" value="NZ_JASWDG010000005.1"/>
</dbReference>
<keyword evidence="1" id="KW-0812">Transmembrane</keyword>
<evidence type="ECO:0000256" key="1">
    <source>
        <dbReference type="SAM" id="Phobius"/>
    </source>
</evidence>
<organism evidence="2 3">
    <name type="scientific">Actinomadura geliboluensis</name>
    <dbReference type="NCBI Taxonomy" id="882440"/>
    <lineage>
        <taxon>Bacteria</taxon>
        <taxon>Bacillati</taxon>
        <taxon>Actinomycetota</taxon>
        <taxon>Actinomycetes</taxon>
        <taxon>Streptosporangiales</taxon>
        <taxon>Thermomonosporaceae</taxon>
        <taxon>Actinomadura</taxon>
    </lineage>
</organism>
<sequence>MTIANGACSPSESPRGAWRLPGLGTHKKIAKAYGHWLVPAFFVIIGGLVVVESGVLTRIF</sequence>
<reference evidence="2 3" key="1">
    <citation type="submission" date="2019-05" db="EMBL/GenBank/DDBJ databases">
        <title>Draft genome sequence of Actinomadura geliboluensis A8036.</title>
        <authorList>
            <person name="Saricaoglu S."/>
            <person name="Isik K."/>
        </authorList>
    </citation>
    <scope>NUCLEOTIDE SEQUENCE [LARGE SCALE GENOMIC DNA]</scope>
    <source>
        <strain evidence="2 3">A8036</strain>
    </source>
</reference>
<proteinExistence type="predicted"/>
<comment type="caution">
    <text evidence="2">The sequence shown here is derived from an EMBL/GenBank/DDBJ whole genome shotgun (WGS) entry which is preliminary data.</text>
</comment>
<protein>
    <submittedName>
        <fullName evidence="2">Uncharacterized protein</fullName>
    </submittedName>
</protein>
<dbReference type="Proteomes" id="UP000305238">
    <property type="component" value="Unassembled WGS sequence"/>
</dbReference>
<keyword evidence="1" id="KW-0472">Membrane</keyword>
<keyword evidence="3" id="KW-1185">Reference proteome</keyword>
<dbReference type="EMBL" id="VCKZ01000178">
    <property type="protein sequence ID" value="TMR35418.1"/>
    <property type="molecule type" value="Genomic_DNA"/>
</dbReference>
<accession>A0A5S4GR30</accession>
<keyword evidence="1" id="KW-1133">Transmembrane helix</keyword>
<dbReference type="AlphaFoldDB" id="A0A5S4GR30"/>
<evidence type="ECO:0000313" key="2">
    <source>
        <dbReference type="EMBL" id="TMR35418.1"/>
    </source>
</evidence>